<feature type="domain" description="General stress protein 17M-like" evidence="2">
    <location>
        <begin position="7"/>
        <end position="99"/>
    </location>
</feature>
<name>A0ABU4FVW2_9BACL</name>
<dbReference type="EMBL" id="JAUBDH010000001">
    <property type="protein sequence ID" value="MDW0108843.1"/>
    <property type="molecule type" value="Genomic_DNA"/>
</dbReference>
<sequence>MSSDKRFVGVFHTEQEVVSKIQELTASGVSDEYIYVVAKDNDELHTVKDQTDAEVQPAAGKWTDKFMNFLAGENQIDNLLKDTGLSEAQKGEVHVDIQNGGMMVYVDEGEVGETRNENNTNYAESDEANIANLESEAPIESDDQTAELVDGHERGTLTHGHHTDSEFKEPGARIYEEEPASLDDVEEIQTENAQHAAKEDVIEDPDEYTEPKYRTDKF</sequence>
<dbReference type="InterPro" id="IPR025889">
    <property type="entry name" value="GSP17M-like_dom"/>
</dbReference>
<evidence type="ECO:0000313" key="4">
    <source>
        <dbReference type="Proteomes" id="UP001280629"/>
    </source>
</evidence>
<feature type="compositionally biased region" description="Basic and acidic residues" evidence="1">
    <location>
        <begin position="209"/>
        <end position="218"/>
    </location>
</feature>
<reference evidence="3 4" key="1">
    <citation type="submission" date="2023-06" db="EMBL/GenBank/DDBJ databases">
        <title>Sporosarcina sp. nov., isolated from Korean traditional fermented seafood 'Jeotgal'.</title>
        <authorList>
            <person name="Yang A.-I."/>
            <person name="Shin N.-R."/>
        </authorList>
    </citation>
    <scope>NUCLEOTIDE SEQUENCE [LARGE SCALE GENOMIC DNA]</scope>
    <source>
        <strain evidence="3 4">KCTC3840</strain>
    </source>
</reference>
<dbReference type="Pfam" id="PF11181">
    <property type="entry name" value="YflT"/>
    <property type="match status" value="1"/>
</dbReference>
<feature type="compositionally biased region" description="Basic and acidic residues" evidence="1">
    <location>
        <begin position="149"/>
        <end position="176"/>
    </location>
</feature>
<feature type="compositionally biased region" description="Acidic residues" evidence="1">
    <location>
        <begin position="177"/>
        <end position="189"/>
    </location>
</feature>
<dbReference type="RefSeq" id="WP_317934120.1">
    <property type="nucleotide sequence ID" value="NZ_JAUBDH010000001.1"/>
</dbReference>
<proteinExistence type="predicted"/>
<feature type="region of interest" description="Disordered" evidence="1">
    <location>
        <begin position="136"/>
        <end position="218"/>
    </location>
</feature>
<evidence type="ECO:0000256" key="1">
    <source>
        <dbReference type="SAM" id="MobiDB-lite"/>
    </source>
</evidence>
<evidence type="ECO:0000259" key="2">
    <source>
        <dbReference type="Pfam" id="PF11181"/>
    </source>
</evidence>
<accession>A0ABU4FVW2</accession>
<organism evidence="3 4">
    <name type="scientific">Sporosarcina aquimarina</name>
    <dbReference type="NCBI Taxonomy" id="114975"/>
    <lineage>
        <taxon>Bacteria</taxon>
        <taxon>Bacillati</taxon>
        <taxon>Bacillota</taxon>
        <taxon>Bacilli</taxon>
        <taxon>Bacillales</taxon>
        <taxon>Caryophanaceae</taxon>
        <taxon>Sporosarcina</taxon>
    </lineage>
</organism>
<dbReference type="Proteomes" id="UP001280629">
    <property type="component" value="Unassembled WGS sequence"/>
</dbReference>
<keyword evidence="4" id="KW-1185">Reference proteome</keyword>
<protein>
    <submittedName>
        <fullName evidence="3">General stress protein</fullName>
    </submittedName>
</protein>
<gene>
    <name evidence="3" type="ORF">QT716_02140</name>
</gene>
<comment type="caution">
    <text evidence="3">The sequence shown here is derived from an EMBL/GenBank/DDBJ whole genome shotgun (WGS) entry which is preliminary data.</text>
</comment>
<evidence type="ECO:0000313" key="3">
    <source>
        <dbReference type="EMBL" id="MDW0108843.1"/>
    </source>
</evidence>